<organism evidence="1 2">
    <name type="scientific">Neophaeococcomyces mojaviensis</name>
    <dbReference type="NCBI Taxonomy" id="3383035"/>
    <lineage>
        <taxon>Eukaryota</taxon>
        <taxon>Fungi</taxon>
        <taxon>Dikarya</taxon>
        <taxon>Ascomycota</taxon>
        <taxon>Pezizomycotina</taxon>
        <taxon>Eurotiomycetes</taxon>
        <taxon>Chaetothyriomycetidae</taxon>
        <taxon>Chaetothyriales</taxon>
        <taxon>Chaetothyriales incertae sedis</taxon>
        <taxon>Neophaeococcomyces</taxon>
    </lineage>
</organism>
<dbReference type="EMBL" id="JAPDRQ010000070">
    <property type="protein sequence ID" value="KAJ9657012.1"/>
    <property type="molecule type" value="Genomic_DNA"/>
</dbReference>
<protein>
    <submittedName>
        <fullName evidence="1">Uncharacterized protein</fullName>
    </submittedName>
</protein>
<comment type="caution">
    <text evidence="1">The sequence shown here is derived from an EMBL/GenBank/DDBJ whole genome shotgun (WGS) entry which is preliminary data.</text>
</comment>
<reference evidence="1" key="1">
    <citation type="submission" date="2022-10" db="EMBL/GenBank/DDBJ databases">
        <title>Culturing micro-colonial fungi from biological soil crusts in the Mojave desert and describing Neophaeococcomyces mojavensis, and introducing the new genera and species Taxawa tesnikishii.</title>
        <authorList>
            <person name="Kurbessoian T."/>
            <person name="Stajich J.E."/>
        </authorList>
    </citation>
    <scope>NUCLEOTIDE SEQUENCE</scope>
    <source>
        <strain evidence="1">JES_112</strain>
    </source>
</reference>
<evidence type="ECO:0000313" key="1">
    <source>
        <dbReference type="EMBL" id="KAJ9657012.1"/>
    </source>
</evidence>
<keyword evidence="2" id="KW-1185">Reference proteome</keyword>
<evidence type="ECO:0000313" key="2">
    <source>
        <dbReference type="Proteomes" id="UP001172386"/>
    </source>
</evidence>
<proteinExistence type="predicted"/>
<accession>A0ACC3A828</accession>
<dbReference type="Proteomes" id="UP001172386">
    <property type="component" value="Unassembled WGS sequence"/>
</dbReference>
<sequence length="218" mass="24155">MATMNKKEIVAEAKELAVRMIIAEMAIGHTGNADFEDAKKEIESGLKKTKNIASDTVESKPDPFALLLKLLSKLPKLVESAAKALERPNLKDLEQASDSYHRKAGEWLMSIAELRKDDFVQTTLEEYMYDCHMVEWRVADLQKDVLVKSVVNVLIRKIAAVANEEAAFGGFGLSETDVGKELTKLAESESNDSFTTASSKGWEREVEDAIAKMEGSEL</sequence>
<name>A0ACC3A828_9EURO</name>
<gene>
    <name evidence="1" type="ORF">H2198_004612</name>
</gene>